<evidence type="ECO:0000256" key="3">
    <source>
        <dbReference type="ARBA" id="ARBA00022692"/>
    </source>
</evidence>
<name>A0A4R4E3R4_9BACL</name>
<keyword evidence="5 6" id="KW-0472">Membrane</keyword>
<evidence type="ECO:0000256" key="4">
    <source>
        <dbReference type="ARBA" id="ARBA00022989"/>
    </source>
</evidence>
<dbReference type="PANTHER" id="PTHR23291">
    <property type="entry name" value="BAX INHIBITOR-RELATED"/>
    <property type="match status" value="1"/>
</dbReference>
<comment type="caution">
    <text evidence="7">The sequence shown here is derived from an EMBL/GenBank/DDBJ whole genome shotgun (WGS) entry which is preliminary data.</text>
</comment>
<feature type="transmembrane region" description="Helical" evidence="6">
    <location>
        <begin position="20"/>
        <end position="38"/>
    </location>
</feature>
<dbReference type="EMBL" id="SKFG01000043">
    <property type="protein sequence ID" value="TCZ70981.1"/>
    <property type="molecule type" value="Genomic_DNA"/>
</dbReference>
<evidence type="ECO:0000256" key="5">
    <source>
        <dbReference type="ARBA" id="ARBA00023136"/>
    </source>
</evidence>
<evidence type="ECO:0000313" key="8">
    <source>
        <dbReference type="Proteomes" id="UP000295418"/>
    </source>
</evidence>
<organism evidence="7 8">
    <name type="scientific">Paenibacillus albiflavus</name>
    <dbReference type="NCBI Taxonomy" id="2545760"/>
    <lineage>
        <taxon>Bacteria</taxon>
        <taxon>Bacillati</taxon>
        <taxon>Bacillota</taxon>
        <taxon>Bacilli</taxon>
        <taxon>Bacillales</taxon>
        <taxon>Paenibacillaceae</taxon>
        <taxon>Paenibacillus</taxon>
    </lineage>
</organism>
<feature type="transmembrane region" description="Helical" evidence="6">
    <location>
        <begin position="194"/>
        <end position="214"/>
    </location>
</feature>
<accession>A0A4R4E3R4</accession>
<dbReference type="CDD" id="cd10432">
    <property type="entry name" value="BI-1-like_bacterial"/>
    <property type="match status" value="1"/>
</dbReference>
<sequence>MNQQTGSYTEEGSLSHILRMFALSLLVSFIGMLLGALFVPIELVPLFIVIEVGMLIAAFIIRMRKKNIGYPFLFIFTAVTGVALYPVIEGYGSMIGANLVSGAFVATAAIFGTLAVYAARSKRDFSFMLGFLMAGTIGLIIMGLLSFFIPIGGAINLVWAVAGILIFSGWVLYDVSQYRDGVAPEEVPLASLNLFLNFINLFLYILRFIASIVGGRD</sequence>
<evidence type="ECO:0000256" key="1">
    <source>
        <dbReference type="ARBA" id="ARBA00004141"/>
    </source>
</evidence>
<dbReference type="OrthoDB" id="9793828at2"/>
<proteinExistence type="inferred from homology"/>
<feature type="transmembrane region" description="Helical" evidence="6">
    <location>
        <begin position="94"/>
        <end position="118"/>
    </location>
</feature>
<dbReference type="InterPro" id="IPR006214">
    <property type="entry name" value="Bax_inhibitor_1-related"/>
</dbReference>
<dbReference type="GO" id="GO:0005886">
    <property type="term" value="C:plasma membrane"/>
    <property type="evidence" value="ECO:0007669"/>
    <property type="project" value="TreeGrafter"/>
</dbReference>
<feature type="transmembrane region" description="Helical" evidence="6">
    <location>
        <begin position="68"/>
        <end position="88"/>
    </location>
</feature>
<evidence type="ECO:0000256" key="2">
    <source>
        <dbReference type="ARBA" id="ARBA00010350"/>
    </source>
</evidence>
<feature type="transmembrane region" description="Helical" evidence="6">
    <location>
        <begin position="44"/>
        <end position="61"/>
    </location>
</feature>
<protein>
    <submittedName>
        <fullName evidence="7">Bax inhibitor-1/YccA family protein</fullName>
    </submittedName>
</protein>
<evidence type="ECO:0000313" key="7">
    <source>
        <dbReference type="EMBL" id="TCZ70981.1"/>
    </source>
</evidence>
<comment type="subcellular location">
    <subcellularLocation>
        <location evidence="1">Membrane</location>
        <topology evidence="1">Multi-pass membrane protein</topology>
    </subcellularLocation>
</comment>
<dbReference type="Proteomes" id="UP000295418">
    <property type="component" value="Unassembled WGS sequence"/>
</dbReference>
<reference evidence="7 8" key="1">
    <citation type="submission" date="2019-03" db="EMBL/GenBank/DDBJ databases">
        <authorList>
            <person name="Kim M.K.M."/>
        </authorList>
    </citation>
    <scope>NUCLEOTIDE SEQUENCE [LARGE SCALE GENOMIC DNA]</scope>
    <source>
        <strain evidence="7 8">18JY21-1</strain>
    </source>
</reference>
<comment type="similarity">
    <text evidence="2 6">Belongs to the BI1 family.</text>
</comment>
<feature type="transmembrane region" description="Helical" evidence="6">
    <location>
        <begin position="125"/>
        <end position="148"/>
    </location>
</feature>
<keyword evidence="3 6" id="KW-0812">Transmembrane</keyword>
<gene>
    <name evidence="7" type="ORF">E0485_22960</name>
</gene>
<evidence type="ECO:0000256" key="6">
    <source>
        <dbReference type="RuleBase" id="RU004379"/>
    </source>
</evidence>
<dbReference type="Pfam" id="PF01027">
    <property type="entry name" value="Bax1-I"/>
    <property type="match status" value="1"/>
</dbReference>
<feature type="transmembrane region" description="Helical" evidence="6">
    <location>
        <begin position="154"/>
        <end position="173"/>
    </location>
</feature>
<keyword evidence="8" id="KW-1185">Reference proteome</keyword>
<keyword evidence="4 6" id="KW-1133">Transmembrane helix</keyword>
<dbReference type="AlphaFoldDB" id="A0A4R4E3R4"/>
<dbReference type="PANTHER" id="PTHR23291:SF50">
    <property type="entry name" value="PROTEIN LIFEGUARD 4"/>
    <property type="match status" value="1"/>
</dbReference>